<dbReference type="Gene3D" id="2.60.120.560">
    <property type="entry name" value="Exo-inulinase, domain 1"/>
    <property type="match status" value="1"/>
</dbReference>
<gene>
    <name evidence="2" type="ORF">FTUN_4427</name>
</gene>
<accession>A0A6M5YS04</accession>
<feature type="domain" description="3-keto-alpha-glucoside-1,2-lyase/3-keto-2-hydroxy-glucal hydratase" evidence="1">
    <location>
        <begin position="21"/>
        <end position="233"/>
    </location>
</feature>
<sequence>MALWPTAARQPSHEEPEAETGWVSLFNGRDFTGWETFLQGGRPGEDPSGVFSIVEKDASPVIRVSGTRHGALTSEGEYENYHLRLEYRWETPKGAHNSGLNYHAVGPHGQGFLGMMKAHEMEIYPPNTGGYFRTGDHRLCDLAELRDGRLESTGPAGMRARVLCNCEHQLGLWNQVELVCVGDTALHIVNSFVVLAIARSRQPTATAEAPLTRGRLQLQSYMGAIYFRRIEIRPVTGIPKRFQRMVAAVR</sequence>
<name>A0A6M5YS04_9BACT</name>
<dbReference type="EMBL" id="CP053452">
    <property type="protein sequence ID" value="QJW96867.1"/>
    <property type="molecule type" value="Genomic_DNA"/>
</dbReference>
<organism evidence="2 3">
    <name type="scientific">Frigoriglobus tundricola</name>
    <dbReference type="NCBI Taxonomy" id="2774151"/>
    <lineage>
        <taxon>Bacteria</taxon>
        <taxon>Pseudomonadati</taxon>
        <taxon>Planctomycetota</taxon>
        <taxon>Planctomycetia</taxon>
        <taxon>Gemmatales</taxon>
        <taxon>Gemmataceae</taxon>
        <taxon>Frigoriglobus</taxon>
    </lineage>
</organism>
<keyword evidence="3" id="KW-1185">Reference proteome</keyword>
<dbReference type="InterPro" id="IPR010496">
    <property type="entry name" value="AL/BT2_dom"/>
</dbReference>
<dbReference type="GO" id="GO:0016787">
    <property type="term" value="F:hydrolase activity"/>
    <property type="evidence" value="ECO:0007669"/>
    <property type="project" value="UniProtKB-KW"/>
</dbReference>
<dbReference type="KEGG" id="ftj:FTUN_4427"/>
<dbReference type="AlphaFoldDB" id="A0A6M5YS04"/>
<evidence type="ECO:0000313" key="2">
    <source>
        <dbReference type="EMBL" id="QJW96867.1"/>
    </source>
</evidence>
<protein>
    <submittedName>
        <fullName evidence="2">Beta-jelly-roll-type glycoside hydrolase</fullName>
    </submittedName>
</protein>
<dbReference type="Proteomes" id="UP000503447">
    <property type="component" value="Chromosome"/>
</dbReference>
<dbReference type="Pfam" id="PF06439">
    <property type="entry name" value="3keto-disac_hyd"/>
    <property type="match status" value="1"/>
</dbReference>
<keyword evidence="2" id="KW-0378">Hydrolase</keyword>
<evidence type="ECO:0000313" key="3">
    <source>
        <dbReference type="Proteomes" id="UP000503447"/>
    </source>
</evidence>
<evidence type="ECO:0000259" key="1">
    <source>
        <dbReference type="Pfam" id="PF06439"/>
    </source>
</evidence>
<proteinExistence type="predicted"/>
<reference evidence="3" key="1">
    <citation type="submission" date="2020-05" db="EMBL/GenBank/DDBJ databases">
        <title>Frigoriglobus tundricola gen. nov., sp. nov., a psychrotolerant cellulolytic planctomycete of the family Gemmataceae with two divergent copies of 16S rRNA gene.</title>
        <authorList>
            <person name="Kulichevskaya I.S."/>
            <person name="Ivanova A.A."/>
            <person name="Naumoff D.G."/>
            <person name="Beletsky A.V."/>
            <person name="Rijpstra W.I.C."/>
            <person name="Sinninghe Damste J.S."/>
            <person name="Mardanov A.V."/>
            <person name="Ravin N.V."/>
            <person name="Dedysh S.N."/>
        </authorList>
    </citation>
    <scope>NUCLEOTIDE SEQUENCE [LARGE SCALE GENOMIC DNA]</scope>
    <source>
        <strain evidence="3">PL17</strain>
    </source>
</reference>